<dbReference type="PRINTS" id="PR00411">
    <property type="entry name" value="PNDRDTASEI"/>
</dbReference>
<dbReference type="AlphaFoldDB" id="A0A6P1T5K6"/>
<evidence type="ECO:0000256" key="1">
    <source>
        <dbReference type="ARBA" id="ARBA00001974"/>
    </source>
</evidence>
<dbReference type="InterPro" id="IPR036188">
    <property type="entry name" value="FAD/NAD-bd_sf"/>
</dbReference>
<dbReference type="InterPro" id="IPR023166">
    <property type="entry name" value="BaiN-like_dom_sf"/>
</dbReference>
<proteinExistence type="predicted"/>
<sequence>MNDSSQPDALVIGSGPAGLAAAEVLANAGHTVWLVDQMPSLGRKLLMAGKSGLNLTKEEPTSVLRSAVTPLAPQLDAALHLFDSEAVKAWAESHGQPVFTGSSGRVFPTAMKASPLLRSVLASLVENGTRLLPRWRWVGGLASFEFETPHGPVTVRPKATVLALGGASWPRLGSDGLWVKHLPTNPFEPSNMGFFVAWSPHMAIHFGAAIKNVALSVGKQTWRGEFVITARGVEGGGIYAASAALREATKAGAPVLTLDLFPDLTIEALAGKLARPQGKASLANHLRRTIGLSGARMAIIREAIGPDLPQGHELALLLKALPLRTEGPFPIREAISTAGGLRMDALTPELMLKDCPGVFAAGEMLDWEAPTGGYLITTCLATGRMAGQGAADWLKHR</sequence>
<evidence type="ECO:0000313" key="7">
    <source>
        <dbReference type="Proteomes" id="UP000464495"/>
    </source>
</evidence>
<protein>
    <submittedName>
        <fullName evidence="6">TIGR03862 family flavoprotein</fullName>
    </submittedName>
</protein>
<dbReference type="RefSeq" id="WP_161863281.1">
    <property type="nucleotide sequence ID" value="NZ_CP046620.1"/>
</dbReference>
<gene>
    <name evidence="6" type="ORF">GO499_16915</name>
</gene>
<dbReference type="InterPro" id="IPR022460">
    <property type="entry name" value="Flavoprotein_PP4765"/>
</dbReference>
<dbReference type="InterPro" id="IPR057661">
    <property type="entry name" value="RsdA/BaiN/AoA(So)_Rossmann"/>
</dbReference>
<dbReference type="Proteomes" id="UP000464495">
    <property type="component" value="Chromosome"/>
</dbReference>
<feature type="domain" description="RsdA/BaiN/AoA(So)-like Rossmann fold-like" evidence="4">
    <location>
        <begin position="8"/>
        <end position="388"/>
    </location>
</feature>
<keyword evidence="2" id="KW-0285">Flavoprotein</keyword>
<dbReference type="Gene3D" id="2.40.30.10">
    <property type="entry name" value="Translation factors"/>
    <property type="match status" value="1"/>
</dbReference>
<evidence type="ECO:0000256" key="3">
    <source>
        <dbReference type="ARBA" id="ARBA00022827"/>
    </source>
</evidence>
<dbReference type="PRINTS" id="PR00368">
    <property type="entry name" value="FADPNR"/>
</dbReference>
<dbReference type="Gene3D" id="3.50.50.60">
    <property type="entry name" value="FAD/NAD(P)-binding domain"/>
    <property type="match status" value="1"/>
</dbReference>
<evidence type="ECO:0000259" key="5">
    <source>
        <dbReference type="Pfam" id="PF22780"/>
    </source>
</evidence>
<dbReference type="EMBL" id="CP046620">
    <property type="protein sequence ID" value="QHQ36736.1"/>
    <property type="molecule type" value="Genomic_DNA"/>
</dbReference>
<dbReference type="Pfam" id="PF03486">
    <property type="entry name" value="HI0933_like"/>
    <property type="match status" value="1"/>
</dbReference>
<accession>A0A6P1T5K6</accession>
<dbReference type="NCBIfam" id="TIGR00275">
    <property type="entry name" value="aminoacetone oxidase family FAD-binding enzyme"/>
    <property type="match status" value="1"/>
</dbReference>
<keyword evidence="7" id="KW-1185">Reference proteome</keyword>
<dbReference type="Gene3D" id="1.10.8.260">
    <property type="entry name" value="HI0933 insert domain-like"/>
    <property type="match status" value="1"/>
</dbReference>
<keyword evidence="3" id="KW-0274">FAD</keyword>
<evidence type="ECO:0000313" key="6">
    <source>
        <dbReference type="EMBL" id="QHQ36736.1"/>
    </source>
</evidence>
<dbReference type="Pfam" id="PF22780">
    <property type="entry name" value="HI0933_like_1st"/>
    <property type="match status" value="1"/>
</dbReference>
<dbReference type="PANTHER" id="PTHR42887:SF1">
    <property type="entry name" value="BLR3961 PROTEIN"/>
    <property type="match status" value="1"/>
</dbReference>
<dbReference type="NCBIfam" id="TIGR03862">
    <property type="entry name" value="flavo_PP4765"/>
    <property type="match status" value="1"/>
</dbReference>
<dbReference type="PANTHER" id="PTHR42887">
    <property type="entry name" value="OS12G0638800 PROTEIN"/>
    <property type="match status" value="1"/>
</dbReference>
<dbReference type="SUPFAM" id="SSF160996">
    <property type="entry name" value="HI0933 insert domain-like"/>
    <property type="match status" value="1"/>
</dbReference>
<feature type="domain" description="RsdA/BaiN/AoA(So)-like insert" evidence="5">
    <location>
        <begin position="188"/>
        <end position="336"/>
    </location>
</feature>
<dbReference type="InterPro" id="IPR004792">
    <property type="entry name" value="BaiN-like"/>
</dbReference>
<name>A0A6P1T5K6_9RHOB</name>
<evidence type="ECO:0000259" key="4">
    <source>
        <dbReference type="Pfam" id="PF03486"/>
    </source>
</evidence>
<organism evidence="6 7">
    <name type="scientific">Algicella marina</name>
    <dbReference type="NCBI Taxonomy" id="2683284"/>
    <lineage>
        <taxon>Bacteria</taxon>
        <taxon>Pseudomonadati</taxon>
        <taxon>Pseudomonadota</taxon>
        <taxon>Alphaproteobacteria</taxon>
        <taxon>Rhodobacterales</taxon>
        <taxon>Paracoccaceae</taxon>
        <taxon>Algicella</taxon>
    </lineage>
</organism>
<reference evidence="6 7" key="1">
    <citation type="submission" date="2019-12" db="EMBL/GenBank/DDBJ databases">
        <title>Complete genome sequence of Algicella marina strain 9Alg 56(T) isolated from the red alga Tichocarpus crinitus.</title>
        <authorList>
            <person name="Kim S.-G."/>
            <person name="Nedashkovskaya O.I."/>
        </authorList>
    </citation>
    <scope>NUCLEOTIDE SEQUENCE [LARGE SCALE GENOMIC DNA]</scope>
    <source>
        <strain evidence="6 7">9Alg 56</strain>
    </source>
</reference>
<dbReference type="KEGG" id="amaq:GO499_16915"/>
<comment type="cofactor">
    <cofactor evidence="1">
        <name>FAD</name>
        <dbReference type="ChEBI" id="CHEBI:57692"/>
    </cofactor>
</comment>
<dbReference type="SUPFAM" id="SSF51905">
    <property type="entry name" value="FAD/NAD(P)-binding domain"/>
    <property type="match status" value="1"/>
</dbReference>
<dbReference type="InterPro" id="IPR055178">
    <property type="entry name" value="RsdA/BaiN/AoA(So)-like_dom"/>
</dbReference>
<evidence type="ECO:0000256" key="2">
    <source>
        <dbReference type="ARBA" id="ARBA00022630"/>
    </source>
</evidence>